<feature type="compositionally biased region" description="Low complexity" evidence="1">
    <location>
        <begin position="108"/>
        <end position="123"/>
    </location>
</feature>
<accession>A0ABN2EEF7</accession>
<sequence>MKYTNGSSVAPSNVLTAGNVSTRTNRPAPTEGKFNAINCTGPPNASNTGVNASRRTFCTAYGQNSTRSYVPRKDMVSTTTLPSPAPKNTSVRHTGQPPPDRRTRRTPARYTAPTTSTPTSTGTSNVQARSASPNVSGATKPSPRTPSS</sequence>
<keyword evidence="3" id="KW-1185">Reference proteome</keyword>
<feature type="region of interest" description="Disordered" evidence="1">
    <location>
        <begin position="62"/>
        <end position="148"/>
    </location>
</feature>
<dbReference type="Proteomes" id="UP001500190">
    <property type="component" value="Unassembled WGS sequence"/>
</dbReference>
<dbReference type="EMBL" id="BAAAND010000009">
    <property type="protein sequence ID" value="GAA1605213.1"/>
    <property type="molecule type" value="Genomic_DNA"/>
</dbReference>
<feature type="compositionally biased region" description="Polar residues" evidence="1">
    <location>
        <begin position="124"/>
        <end position="139"/>
    </location>
</feature>
<feature type="compositionally biased region" description="Polar residues" evidence="1">
    <location>
        <begin position="1"/>
        <end position="27"/>
    </location>
</feature>
<feature type="compositionally biased region" description="Polar residues" evidence="1">
    <location>
        <begin position="76"/>
        <end position="93"/>
    </location>
</feature>
<reference evidence="2 3" key="1">
    <citation type="journal article" date="2019" name="Int. J. Syst. Evol. Microbiol.">
        <title>The Global Catalogue of Microorganisms (GCM) 10K type strain sequencing project: providing services to taxonomists for standard genome sequencing and annotation.</title>
        <authorList>
            <consortium name="The Broad Institute Genomics Platform"/>
            <consortium name="The Broad Institute Genome Sequencing Center for Infectious Disease"/>
            <person name="Wu L."/>
            <person name="Ma J."/>
        </authorList>
    </citation>
    <scope>NUCLEOTIDE SEQUENCE [LARGE SCALE GENOMIC DNA]</scope>
    <source>
        <strain evidence="2 3">JCM 14304</strain>
    </source>
</reference>
<organism evidence="2 3">
    <name type="scientific">Kribbella karoonensis</name>
    <dbReference type="NCBI Taxonomy" id="324851"/>
    <lineage>
        <taxon>Bacteria</taxon>
        <taxon>Bacillati</taxon>
        <taxon>Actinomycetota</taxon>
        <taxon>Actinomycetes</taxon>
        <taxon>Propionibacteriales</taxon>
        <taxon>Kribbellaceae</taxon>
        <taxon>Kribbella</taxon>
    </lineage>
</organism>
<evidence type="ECO:0000313" key="2">
    <source>
        <dbReference type="EMBL" id="GAA1605213.1"/>
    </source>
</evidence>
<gene>
    <name evidence="2" type="ORF">GCM10009742_62710</name>
</gene>
<feature type="region of interest" description="Disordered" evidence="1">
    <location>
        <begin position="1"/>
        <end position="34"/>
    </location>
</feature>
<evidence type="ECO:0000256" key="1">
    <source>
        <dbReference type="SAM" id="MobiDB-lite"/>
    </source>
</evidence>
<comment type="caution">
    <text evidence="2">The sequence shown here is derived from an EMBL/GenBank/DDBJ whole genome shotgun (WGS) entry which is preliminary data.</text>
</comment>
<protein>
    <submittedName>
        <fullName evidence="2">Uncharacterized protein</fullName>
    </submittedName>
</protein>
<proteinExistence type="predicted"/>
<name>A0ABN2EEF7_9ACTN</name>
<evidence type="ECO:0000313" key="3">
    <source>
        <dbReference type="Proteomes" id="UP001500190"/>
    </source>
</evidence>